<name>A0AAW5UR14_9BACT</name>
<sequence>MRLRKILMVASVTFACVAQAQDLTIHVNKKGKVGFVDKNGAEVIKCAYESAYPFSGGYAIVTKSGKSGIIDERGKVVLPLKYTSIMPWNQSLYLIKTGKIQGLASHDGKVVLPTKYSFISKPNCYGKALVAVGGKQSSSSDNKQYMLNAKLGIIDDNGRVLVTPKYKGIHEFSYNTKGVFPYNEGLRLSAAIHSLKDTLKTDCKYIGFNNDPFDITGCGLIDENGKEILKMGVYDQLMLPQSGMVRYYDIKKKQTICGYHNLDTGKGFVAAKFKLSIADIKFWTHGDFDGDIAPVNGETWNFVDKTGKILRKDYKQLKHSQNGEWAAQNVSGKWDVFDSYNQDIVSLSNYEDINFPTEKGDLEVYSVKKGTRYGAITKAGKEVIPFQYDFVASNTYDVLDVMKDSLWGAYSASGNKIIPLSYKKIVLPSERGCQDFWVMKSDSLFYHFNVTSQKIYDLGYEAVANFSKGIAHVRPVGMKIENSEVNRSQLFAPNTNHKDIASVNPEGRRECFGYLVNTNDVVLFDLPVSTTYVELVMEQLKKRGNRKLTEAEKKISSWI</sequence>
<dbReference type="PANTHER" id="PTHR37841:SF1">
    <property type="entry name" value="DUF3298 DOMAIN-CONTAINING PROTEIN"/>
    <property type="match status" value="1"/>
</dbReference>
<evidence type="ECO:0000256" key="1">
    <source>
        <dbReference type="SAM" id="SignalP"/>
    </source>
</evidence>
<evidence type="ECO:0000313" key="3">
    <source>
        <dbReference type="Proteomes" id="UP001209168"/>
    </source>
</evidence>
<dbReference type="PANTHER" id="PTHR37841">
    <property type="entry name" value="GLR2918 PROTEIN"/>
    <property type="match status" value="1"/>
</dbReference>
<dbReference type="RefSeq" id="WP_264901719.1">
    <property type="nucleotide sequence ID" value="NZ_JAPDVH010000001.1"/>
</dbReference>
<protein>
    <submittedName>
        <fullName evidence="2">WG repeat-containing protein</fullName>
    </submittedName>
</protein>
<feature type="signal peptide" evidence="1">
    <location>
        <begin position="1"/>
        <end position="20"/>
    </location>
</feature>
<accession>A0AAW5UR14</accession>
<proteinExistence type="predicted"/>
<gene>
    <name evidence="2" type="ORF">ONT23_12120</name>
</gene>
<feature type="chain" id="PRO_5043812217" evidence="1">
    <location>
        <begin position="21"/>
        <end position="559"/>
    </location>
</feature>
<dbReference type="PROSITE" id="PS51257">
    <property type="entry name" value="PROKAR_LIPOPROTEIN"/>
    <property type="match status" value="1"/>
</dbReference>
<keyword evidence="1" id="KW-0732">Signal</keyword>
<organism evidence="2 3">
    <name type="scientific">Segatella copri</name>
    <dbReference type="NCBI Taxonomy" id="165179"/>
    <lineage>
        <taxon>Bacteria</taxon>
        <taxon>Pseudomonadati</taxon>
        <taxon>Bacteroidota</taxon>
        <taxon>Bacteroidia</taxon>
        <taxon>Bacteroidales</taxon>
        <taxon>Prevotellaceae</taxon>
        <taxon>Segatella</taxon>
    </lineage>
</organism>
<dbReference type="Pfam" id="PF14903">
    <property type="entry name" value="WG_beta_rep"/>
    <property type="match status" value="5"/>
</dbReference>
<evidence type="ECO:0000313" key="2">
    <source>
        <dbReference type="EMBL" id="MCW4156262.1"/>
    </source>
</evidence>
<comment type="caution">
    <text evidence="2">The sequence shown here is derived from an EMBL/GenBank/DDBJ whole genome shotgun (WGS) entry which is preliminary data.</text>
</comment>
<dbReference type="AlphaFoldDB" id="A0AAW5UR14"/>
<reference evidence="2" key="1">
    <citation type="submission" date="2022-11" db="EMBL/GenBank/DDBJ databases">
        <title>Genomic repertoires linked with pathogenic potency of arthritogenic Prevotella copri isolated from the gut of rheumatoid arthritis patients.</title>
        <authorList>
            <person name="Nii T."/>
            <person name="Maeda Y."/>
            <person name="Motooka D."/>
            <person name="Naito M."/>
            <person name="Matsumoto Y."/>
            <person name="Ogawa T."/>
            <person name="Oguro-Igashira E."/>
            <person name="Kishikawa T."/>
            <person name="Yamashita M."/>
            <person name="Koizumi S."/>
            <person name="Kurakawa T."/>
            <person name="Okumura R."/>
            <person name="Kayama H."/>
            <person name="Murakami M."/>
            <person name="Sakaguchi T."/>
            <person name="Das B."/>
            <person name="Nakamura S."/>
            <person name="Okada Y."/>
            <person name="Kumanogoh A."/>
            <person name="Takeda K."/>
        </authorList>
    </citation>
    <scope>NUCLEOTIDE SEQUENCE</scope>
    <source>
        <strain evidence="2">H012_8</strain>
    </source>
</reference>
<dbReference type="EMBL" id="JAPDVH010000001">
    <property type="protein sequence ID" value="MCW4156262.1"/>
    <property type="molecule type" value="Genomic_DNA"/>
</dbReference>
<dbReference type="InterPro" id="IPR032774">
    <property type="entry name" value="WG_beta_rep"/>
</dbReference>
<dbReference type="Proteomes" id="UP001209168">
    <property type="component" value="Unassembled WGS sequence"/>
</dbReference>